<dbReference type="Gene3D" id="1.10.260.40">
    <property type="entry name" value="lambda repressor-like DNA-binding domains"/>
    <property type="match status" value="1"/>
</dbReference>
<protein>
    <submittedName>
        <fullName evidence="2">Helix-turn-helix</fullName>
    </submittedName>
</protein>
<dbReference type="PROSITE" id="PS50943">
    <property type="entry name" value="HTH_CROC1"/>
    <property type="match status" value="1"/>
</dbReference>
<accession>A0A1W2H5M0</accession>
<gene>
    <name evidence="2" type="ORF">SAMN00777080_2535</name>
</gene>
<dbReference type="EMBL" id="LT838813">
    <property type="protein sequence ID" value="SMD43922.1"/>
    <property type="molecule type" value="Genomic_DNA"/>
</dbReference>
<name>A0A1W2H5M0_9BACT</name>
<dbReference type="SMART" id="SM00530">
    <property type="entry name" value="HTH_XRE"/>
    <property type="match status" value="1"/>
</dbReference>
<dbReference type="AlphaFoldDB" id="A0A1W2H5M0"/>
<evidence type="ECO:0000259" key="1">
    <source>
        <dbReference type="PROSITE" id="PS50943"/>
    </source>
</evidence>
<reference evidence="3" key="1">
    <citation type="submission" date="2017-04" db="EMBL/GenBank/DDBJ databases">
        <authorList>
            <person name="Varghese N."/>
            <person name="Submissions S."/>
        </authorList>
    </citation>
    <scope>NUCLEOTIDE SEQUENCE [LARGE SCALE GENOMIC DNA]</scope>
    <source>
        <strain evidence="3">DSM 16537</strain>
    </source>
</reference>
<evidence type="ECO:0000313" key="3">
    <source>
        <dbReference type="Proteomes" id="UP000192333"/>
    </source>
</evidence>
<dbReference type="SUPFAM" id="SSF47413">
    <property type="entry name" value="lambda repressor-like DNA-binding domains"/>
    <property type="match status" value="1"/>
</dbReference>
<dbReference type="CDD" id="cd00093">
    <property type="entry name" value="HTH_XRE"/>
    <property type="match status" value="1"/>
</dbReference>
<dbReference type="Proteomes" id="UP000192333">
    <property type="component" value="Chromosome I"/>
</dbReference>
<proteinExistence type="predicted"/>
<sequence>MKTIESLLEKATAIGGFHELAKEEATMLSTLSELAVAYEDNTLKLMPIEPNTLKQAIESKMAKLGLTQAKLAELMGIGAPKLSHILSGKRDPDVSFLKAAHEKLNIDAEFLLTHSKLFTIFIFSVSECQKNEASNF</sequence>
<dbReference type="RefSeq" id="WP_084120772.1">
    <property type="nucleotide sequence ID" value="NZ_LT838813.1"/>
</dbReference>
<dbReference type="InterPro" id="IPR010982">
    <property type="entry name" value="Lambda_DNA-bd_dom_sf"/>
</dbReference>
<dbReference type="InterPro" id="IPR001387">
    <property type="entry name" value="Cro/C1-type_HTH"/>
</dbReference>
<dbReference type="OrthoDB" id="961302at2"/>
<dbReference type="Pfam" id="PF01381">
    <property type="entry name" value="HTH_3"/>
    <property type="match status" value="1"/>
</dbReference>
<organism evidence="2 3">
    <name type="scientific">Aquiflexum balticum DSM 16537</name>
    <dbReference type="NCBI Taxonomy" id="758820"/>
    <lineage>
        <taxon>Bacteria</taxon>
        <taxon>Pseudomonadati</taxon>
        <taxon>Bacteroidota</taxon>
        <taxon>Cytophagia</taxon>
        <taxon>Cytophagales</taxon>
        <taxon>Cyclobacteriaceae</taxon>
        <taxon>Aquiflexum</taxon>
    </lineage>
</organism>
<dbReference type="STRING" id="758820.SAMN00777080_2535"/>
<feature type="domain" description="HTH cro/C1-type" evidence="1">
    <location>
        <begin position="57"/>
        <end position="111"/>
    </location>
</feature>
<keyword evidence="3" id="KW-1185">Reference proteome</keyword>
<dbReference type="GO" id="GO:0003677">
    <property type="term" value="F:DNA binding"/>
    <property type="evidence" value="ECO:0007669"/>
    <property type="project" value="InterPro"/>
</dbReference>
<evidence type="ECO:0000313" key="2">
    <source>
        <dbReference type="EMBL" id="SMD43922.1"/>
    </source>
</evidence>